<name>A0A914RII6_PAREQ</name>
<accession>A0A914RII6</accession>
<reference evidence="2" key="1">
    <citation type="submission" date="2022-11" db="UniProtKB">
        <authorList>
            <consortium name="WormBaseParasite"/>
        </authorList>
    </citation>
    <scope>IDENTIFICATION</scope>
</reference>
<dbReference type="WBParaSite" id="PEQ_0000632301-mRNA-1">
    <property type="protein sequence ID" value="PEQ_0000632301-mRNA-1"/>
    <property type="gene ID" value="PEQ_0000632301"/>
</dbReference>
<evidence type="ECO:0000313" key="1">
    <source>
        <dbReference type="Proteomes" id="UP000887564"/>
    </source>
</evidence>
<keyword evidence="1" id="KW-1185">Reference proteome</keyword>
<evidence type="ECO:0000313" key="2">
    <source>
        <dbReference type="WBParaSite" id="PEQ_0000632301-mRNA-1"/>
    </source>
</evidence>
<sequence length="37" mass="4322">MRISSRNIFALLIRQYEPMYVNFVDIKATRSGVFALT</sequence>
<dbReference type="Proteomes" id="UP000887564">
    <property type="component" value="Unplaced"/>
</dbReference>
<protein>
    <submittedName>
        <fullName evidence="2">Uncharacterized protein</fullName>
    </submittedName>
</protein>
<proteinExistence type="predicted"/>
<organism evidence="1 2">
    <name type="scientific">Parascaris equorum</name>
    <name type="common">Equine roundworm</name>
    <dbReference type="NCBI Taxonomy" id="6256"/>
    <lineage>
        <taxon>Eukaryota</taxon>
        <taxon>Metazoa</taxon>
        <taxon>Ecdysozoa</taxon>
        <taxon>Nematoda</taxon>
        <taxon>Chromadorea</taxon>
        <taxon>Rhabditida</taxon>
        <taxon>Spirurina</taxon>
        <taxon>Ascaridomorpha</taxon>
        <taxon>Ascaridoidea</taxon>
        <taxon>Ascarididae</taxon>
        <taxon>Parascaris</taxon>
    </lineage>
</organism>
<dbReference type="AlphaFoldDB" id="A0A914RII6"/>